<protein>
    <submittedName>
        <fullName evidence="3">SH3-like domain-containing protein</fullName>
    </submittedName>
</protein>
<dbReference type="EMBL" id="SNZF01000019">
    <property type="protein sequence ID" value="TDR33773.1"/>
    <property type="molecule type" value="Genomic_DNA"/>
</dbReference>
<evidence type="ECO:0000313" key="5">
    <source>
        <dbReference type="Proteomes" id="UP000294958"/>
    </source>
</evidence>
<evidence type="ECO:0000313" key="4">
    <source>
        <dbReference type="Proteomes" id="UP000019849"/>
    </source>
</evidence>
<evidence type="ECO:0000313" key="2">
    <source>
        <dbReference type="EMBL" id="EXL10243.1"/>
    </source>
</evidence>
<reference evidence="2 4" key="1">
    <citation type="submission" date="2014-02" db="EMBL/GenBank/DDBJ databases">
        <title>Aquamicrobium defluvii Genome sequencing.</title>
        <authorList>
            <person name="Wang X."/>
        </authorList>
    </citation>
    <scope>NUCLEOTIDE SEQUENCE [LARGE SCALE GENOMIC DNA]</scope>
    <source>
        <strain evidence="2 4">W13Z1</strain>
    </source>
</reference>
<name>A0A011UWH5_9HYPH</name>
<keyword evidence="5" id="KW-1185">Reference proteome</keyword>
<dbReference type="PATRIC" id="fig|69279.3.peg.677"/>
<feature type="signal peptide" evidence="1">
    <location>
        <begin position="1"/>
        <end position="29"/>
    </location>
</feature>
<reference evidence="3 5" key="2">
    <citation type="submission" date="2019-03" db="EMBL/GenBank/DDBJ databases">
        <title>Genomic Encyclopedia of Type Strains, Phase IV (KMG-IV): sequencing the most valuable type-strain genomes for metagenomic binning, comparative biology and taxonomic classification.</title>
        <authorList>
            <person name="Goeker M."/>
        </authorList>
    </citation>
    <scope>NUCLEOTIDE SEQUENCE [LARGE SCALE GENOMIC DNA]</scope>
    <source>
        <strain evidence="3 5">DSM 11603</strain>
    </source>
</reference>
<feature type="chain" id="PRO_5044537924" evidence="1">
    <location>
        <begin position="30"/>
        <end position="192"/>
    </location>
</feature>
<dbReference type="Gene3D" id="2.30.30.40">
    <property type="entry name" value="SH3 Domains"/>
    <property type="match status" value="2"/>
</dbReference>
<evidence type="ECO:0000256" key="1">
    <source>
        <dbReference type="SAM" id="SignalP"/>
    </source>
</evidence>
<dbReference type="Proteomes" id="UP000294958">
    <property type="component" value="Unassembled WGS sequence"/>
</dbReference>
<dbReference type="Pfam" id="PF06347">
    <property type="entry name" value="SH3_4"/>
    <property type="match status" value="2"/>
</dbReference>
<keyword evidence="1" id="KW-0732">Signal</keyword>
<dbReference type="InterPro" id="IPR010466">
    <property type="entry name" value="DUF1058"/>
</dbReference>
<gene>
    <name evidence="2" type="ORF">BG36_08830</name>
    <name evidence="3" type="ORF">DES43_11959</name>
</gene>
<dbReference type="EMBL" id="JENY01000002">
    <property type="protein sequence ID" value="EXL10243.1"/>
    <property type="molecule type" value="Genomic_DNA"/>
</dbReference>
<evidence type="ECO:0000313" key="3">
    <source>
        <dbReference type="EMBL" id="TDR33773.1"/>
    </source>
</evidence>
<dbReference type="AlphaFoldDB" id="A0A011UWH5"/>
<dbReference type="STRING" id="69279.BG36_08830"/>
<sequence length="192" mass="20783">MSGFVSFRLSRLALGAALLGLVAPDFVHAQSAGAQSAGAQSQNVRVGPSGLPLPRFVSLKSARVNSRVGPGTNYSVDWMYTKAGLPMEIIQEYDNWRRVRDADGSEGWINQSLLSGKRTAIVAPWQRGKDTRINLLRRPSEEAGVVAMLEPGVIGTIKSCDGKWCEMSFGGRSGWISQSLVWGAYPGEKVED</sequence>
<dbReference type="Proteomes" id="UP000019849">
    <property type="component" value="Unassembled WGS sequence"/>
</dbReference>
<dbReference type="HOGENOM" id="CLU_086360_0_0_5"/>
<organism evidence="2 4">
    <name type="scientific">Aquamicrobium defluvii</name>
    <dbReference type="NCBI Taxonomy" id="69279"/>
    <lineage>
        <taxon>Bacteria</taxon>
        <taxon>Pseudomonadati</taxon>
        <taxon>Pseudomonadota</taxon>
        <taxon>Alphaproteobacteria</taxon>
        <taxon>Hyphomicrobiales</taxon>
        <taxon>Phyllobacteriaceae</taxon>
        <taxon>Aquamicrobium</taxon>
    </lineage>
</organism>
<dbReference type="eggNOG" id="COG3807">
    <property type="taxonomic scope" value="Bacteria"/>
</dbReference>
<comment type="caution">
    <text evidence="2">The sequence shown here is derived from an EMBL/GenBank/DDBJ whole genome shotgun (WGS) entry which is preliminary data.</text>
</comment>
<dbReference type="RefSeq" id="WP_035023556.1">
    <property type="nucleotide sequence ID" value="NZ_KK073878.1"/>
</dbReference>
<proteinExistence type="predicted"/>
<accession>A0A011UWH5</accession>
<dbReference type="OrthoDB" id="9810773at2"/>